<sequence>MERMEVDQCAAAAAGSGGGVLRRSNSAPMITGVRKLMSVDGLNGLVSLIILMVLSVQALPLSPFSLASERPDHKRLEESMELMLRENLQRTSRTPINETVRWPTVTPLKRKGGVESDGPPKKLFVAGVTEAPHITGYTCGAGRRGVSSRGVLGVLQPPEQPPLTLPPSLLHPPPPQYLSGECGHSSGLVQAQHHRRECCLSQSETTCRTHLGQTKWGLPLRSLCVSQSPARQLCQTQTYQATT</sequence>
<accession>A0A8T2NF32</accession>
<dbReference type="AlphaFoldDB" id="A0A8T2NF32"/>
<dbReference type="Proteomes" id="UP000824540">
    <property type="component" value="Unassembled WGS sequence"/>
</dbReference>
<organism evidence="2 3">
    <name type="scientific">Albula glossodonta</name>
    <name type="common">roundjaw bonefish</name>
    <dbReference type="NCBI Taxonomy" id="121402"/>
    <lineage>
        <taxon>Eukaryota</taxon>
        <taxon>Metazoa</taxon>
        <taxon>Chordata</taxon>
        <taxon>Craniata</taxon>
        <taxon>Vertebrata</taxon>
        <taxon>Euteleostomi</taxon>
        <taxon>Actinopterygii</taxon>
        <taxon>Neopterygii</taxon>
        <taxon>Teleostei</taxon>
        <taxon>Albuliformes</taxon>
        <taxon>Albulidae</taxon>
        <taxon>Albula</taxon>
    </lineage>
</organism>
<evidence type="ECO:0000256" key="1">
    <source>
        <dbReference type="SAM" id="Phobius"/>
    </source>
</evidence>
<keyword evidence="1" id="KW-1133">Transmembrane helix</keyword>
<keyword evidence="1" id="KW-0472">Membrane</keyword>
<protein>
    <submittedName>
        <fullName evidence="2">Uncharacterized protein</fullName>
    </submittedName>
</protein>
<dbReference type="EMBL" id="JAFBMS010000060">
    <property type="protein sequence ID" value="KAG9338975.1"/>
    <property type="molecule type" value="Genomic_DNA"/>
</dbReference>
<gene>
    <name evidence="2" type="ORF">JZ751_024369</name>
</gene>
<evidence type="ECO:0000313" key="2">
    <source>
        <dbReference type="EMBL" id="KAG9338975.1"/>
    </source>
</evidence>
<reference evidence="2" key="1">
    <citation type="thesis" date="2021" institute="BYU ScholarsArchive" country="Provo, UT, USA">
        <title>Applications of and Algorithms for Genome Assembly and Genomic Analyses with an Emphasis on Marine Teleosts.</title>
        <authorList>
            <person name="Pickett B.D."/>
        </authorList>
    </citation>
    <scope>NUCLEOTIDE SEQUENCE</scope>
    <source>
        <strain evidence="2">HI-2016</strain>
    </source>
</reference>
<keyword evidence="1" id="KW-0812">Transmembrane</keyword>
<keyword evidence="3" id="KW-1185">Reference proteome</keyword>
<proteinExistence type="predicted"/>
<feature type="transmembrane region" description="Helical" evidence="1">
    <location>
        <begin position="45"/>
        <end position="66"/>
    </location>
</feature>
<name>A0A8T2NF32_9TELE</name>
<evidence type="ECO:0000313" key="3">
    <source>
        <dbReference type="Proteomes" id="UP000824540"/>
    </source>
</evidence>
<dbReference type="OrthoDB" id="10036177at2759"/>
<comment type="caution">
    <text evidence="2">The sequence shown here is derived from an EMBL/GenBank/DDBJ whole genome shotgun (WGS) entry which is preliminary data.</text>
</comment>